<organism evidence="2">
    <name type="scientific">Tanacetum cinerariifolium</name>
    <name type="common">Dalmatian daisy</name>
    <name type="synonym">Chrysanthemum cinerariifolium</name>
    <dbReference type="NCBI Taxonomy" id="118510"/>
    <lineage>
        <taxon>Eukaryota</taxon>
        <taxon>Viridiplantae</taxon>
        <taxon>Streptophyta</taxon>
        <taxon>Embryophyta</taxon>
        <taxon>Tracheophyta</taxon>
        <taxon>Spermatophyta</taxon>
        <taxon>Magnoliopsida</taxon>
        <taxon>eudicotyledons</taxon>
        <taxon>Gunneridae</taxon>
        <taxon>Pentapetalae</taxon>
        <taxon>asterids</taxon>
        <taxon>campanulids</taxon>
        <taxon>Asterales</taxon>
        <taxon>Asteraceae</taxon>
        <taxon>Asteroideae</taxon>
        <taxon>Anthemideae</taxon>
        <taxon>Anthemidinae</taxon>
        <taxon>Tanacetum</taxon>
    </lineage>
</organism>
<feature type="compositionally biased region" description="Gly residues" evidence="1">
    <location>
        <begin position="1"/>
        <end position="24"/>
    </location>
</feature>
<dbReference type="AlphaFoldDB" id="A0A699USY7"/>
<dbReference type="EMBL" id="BKCJ011361906">
    <property type="protein sequence ID" value="GFD25590.1"/>
    <property type="molecule type" value="Genomic_DNA"/>
</dbReference>
<feature type="region of interest" description="Disordered" evidence="1">
    <location>
        <begin position="1"/>
        <end position="29"/>
    </location>
</feature>
<feature type="non-terminal residue" evidence="2">
    <location>
        <position position="41"/>
    </location>
</feature>
<evidence type="ECO:0000313" key="2">
    <source>
        <dbReference type="EMBL" id="GFD25590.1"/>
    </source>
</evidence>
<reference evidence="2" key="1">
    <citation type="journal article" date="2019" name="Sci. Rep.">
        <title>Draft genome of Tanacetum cinerariifolium, the natural source of mosquito coil.</title>
        <authorList>
            <person name="Yamashiro T."/>
            <person name="Shiraishi A."/>
            <person name="Satake H."/>
            <person name="Nakayama K."/>
        </authorList>
    </citation>
    <scope>NUCLEOTIDE SEQUENCE</scope>
</reference>
<protein>
    <submittedName>
        <fullName evidence="2">Uncharacterized protein</fullName>
    </submittedName>
</protein>
<sequence length="41" mass="3968">MATFGDGGTAADGGDGSGGSGSGDGDIDNGVVMVKPIWLYY</sequence>
<comment type="caution">
    <text evidence="2">The sequence shown here is derived from an EMBL/GenBank/DDBJ whole genome shotgun (WGS) entry which is preliminary data.</text>
</comment>
<proteinExistence type="predicted"/>
<accession>A0A699USY7</accession>
<gene>
    <name evidence="2" type="ORF">Tci_897559</name>
</gene>
<evidence type="ECO:0000256" key="1">
    <source>
        <dbReference type="SAM" id="MobiDB-lite"/>
    </source>
</evidence>
<name>A0A699USY7_TANCI</name>